<evidence type="ECO:0000313" key="2">
    <source>
        <dbReference type="EMBL" id="CAE6460117.1"/>
    </source>
</evidence>
<protein>
    <submittedName>
        <fullName evidence="2">Uncharacterized protein</fullName>
    </submittedName>
</protein>
<feature type="compositionally biased region" description="Pro residues" evidence="1">
    <location>
        <begin position="248"/>
        <end position="259"/>
    </location>
</feature>
<proteinExistence type="predicted"/>
<organism evidence="2 3">
    <name type="scientific">Rhizoctonia solani</name>
    <dbReference type="NCBI Taxonomy" id="456999"/>
    <lineage>
        <taxon>Eukaryota</taxon>
        <taxon>Fungi</taxon>
        <taxon>Dikarya</taxon>
        <taxon>Basidiomycota</taxon>
        <taxon>Agaricomycotina</taxon>
        <taxon>Agaricomycetes</taxon>
        <taxon>Cantharellales</taxon>
        <taxon>Ceratobasidiaceae</taxon>
        <taxon>Rhizoctonia</taxon>
    </lineage>
</organism>
<feature type="compositionally biased region" description="Polar residues" evidence="1">
    <location>
        <begin position="126"/>
        <end position="136"/>
    </location>
</feature>
<feature type="compositionally biased region" description="Polar residues" evidence="1">
    <location>
        <begin position="155"/>
        <end position="174"/>
    </location>
</feature>
<reference evidence="2" key="1">
    <citation type="submission" date="2021-01" db="EMBL/GenBank/DDBJ databases">
        <authorList>
            <person name="Kaushik A."/>
        </authorList>
    </citation>
    <scope>NUCLEOTIDE SEQUENCE</scope>
    <source>
        <strain evidence="2">AG6-10EEA</strain>
    </source>
</reference>
<feature type="compositionally biased region" description="Low complexity" evidence="1">
    <location>
        <begin position="56"/>
        <end position="99"/>
    </location>
</feature>
<name>A0A8H3BNU1_9AGAM</name>
<evidence type="ECO:0000313" key="3">
    <source>
        <dbReference type="Proteomes" id="UP000663853"/>
    </source>
</evidence>
<dbReference type="Proteomes" id="UP000663853">
    <property type="component" value="Unassembled WGS sequence"/>
</dbReference>
<dbReference type="EMBL" id="CAJMXA010001413">
    <property type="protein sequence ID" value="CAE6460117.1"/>
    <property type="molecule type" value="Genomic_DNA"/>
</dbReference>
<gene>
    <name evidence="2" type="ORF">RDB_LOCUS60914</name>
</gene>
<feature type="region of interest" description="Disordered" evidence="1">
    <location>
        <begin position="38"/>
        <end position="293"/>
    </location>
</feature>
<accession>A0A8H3BNU1</accession>
<sequence length="381" mass="40180">MTVDVDSNSLVLTLPGLLAASHLNCGIDIRNMSFSDPLSPPTNLSPMDITPGGSGDNDTSMNTSTDPSPDSTPSQAPTASSSTSLSSQQTTNTHSNSVTFPKPPQFASQVIPPTPPSAPTGRLSRPQLTSRLSSRSGGKRHASIGSAREVPFPLSQDNPSSSSAPQHNAPSADTATPGWNARLRDMGFHVPGMGPPSHTPRTPRSPRSGSMSSGGATPKSPDEQRAASYFSFRRKGSISGASPGKVRTPPPPAPPPPPAVDDVKRKDKERDSMPSPIAEETTPPSGPDSRRTRANLSLDFSSMLASRGSTASLPLIGHTPIEHLLQHDDAQKPRRASMVAPLAPPPHVHTPPVHPPSYEYPFFPHHAPRQPLEVRVPLVLG</sequence>
<evidence type="ECO:0000256" key="1">
    <source>
        <dbReference type="SAM" id="MobiDB-lite"/>
    </source>
</evidence>
<comment type="caution">
    <text evidence="2">The sequence shown here is derived from an EMBL/GenBank/DDBJ whole genome shotgun (WGS) entry which is preliminary data.</text>
</comment>
<feature type="compositionally biased region" description="Basic and acidic residues" evidence="1">
    <location>
        <begin position="261"/>
        <end position="272"/>
    </location>
</feature>
<dbReference type="AlphaFoldDB" id="A0A8H3BNU1"/>
<feature type="compositionally biased region" description="Low complexity" evidence="1">
    <location>
        <begin position="199"/>
        <end position="215"/>
    </location>
</feature>